<protein>
    <submittedName>
        <fullName evidence="5">1-acyl-sn-glycerol-3-phosphate acyltransferase</fullName>
    </submittedName>
</protein>
<dbReference type="CDD" id="cd07989">
    <property type="entry name" value="LPLAT_AGPAT-like"/>
    <property type="match status" value="1"/>
</dbReference>
<dbReference type="PANTHER" id="PTHR10434:SF11">
    <property type="entry name" value="1-ACYL-SN-GLYCEROL-3-PHOSPHATE ACYLTRANSFERASE"/>
    <property type="match status" value="1"/>
</dbReference>
<organism evidence="5 6">
    <name type="scientific">Permianibacter aggregans</name>
    <dbReference type="NCBI Taxonomy" id="1510150"/>
    <lineage>
        <taxon>Bacteria</taxon>
        <taxon>Pseudomonadati</taxon>
        <taxon>Pseudomonadota</taxon>
        <taxon>Gammaproteobacteria</taxon>
        <taxon>Pseudomonadales</taxon>
        <taxon>Pseudomonadaceae</taxon>
        <taxon>Permianibacter</taxon>
    </lineage>
</organism>
<feature type="domain" description="Phospholipid/glycerol acyltransferase" evidence="4">
    <location>
        <begin position="60"/>
        <end position="173"/>
    </location>
</feature>
<name>A0A4R6UXV8_9GAMM</name>
<dbReference type="PANTHER" id="PTHR10434">
    <property type="entry name" value="1-ACYL-SN-GLYCEROL-3-PHOSPHATE ACYLTRANSFERASE"/>
    <property type="match status" value="1"/>
</dbReference>
<dbReference type="Proteomes" id="UP000295375">
    <property type="component" value="Unassembled WGS sequence"/>
</dbReference>
<evidence type="ECO:0000256" key="1">
    <source>
        <dbReference type="ARBA" id="ARBA00005189"/>
    </source>
</evidence>
<reference evidence="5 6" key="1">
    <citation type="submission" date="2019-03" db="EMBL/GenBank/DDBJ databases">
        <title>Genomic Encyclopedia of Type Strains, Phase IV (KMG-IV): sequencing the most valuable type-strain genomes for metagenomic binning, comparative biology and taxonomic classification.</title>
        <authorList>
            <person name="Goeker M."/>
        </authorList>
    </citation>
    <scope>NUCLEOTIDE SEQUENCE [LARGE SCALE GENOMIC DNA]</scope>
    <source>
        <strain evidence="5 6">DSM 103792</strain>
    </source>
</reference>
<dbReference type="AlphaFoldDB" id="A0A4R6UXV8"/>
<dbReference type="SUPFAM" id="SSF69593">
    <property type="entry name" value="Glycerol-3-phosphate (1)-acyltransferase"/>
    <property type="match status" value="1"/>
</dbReference>
<keyword evidence="6" id="KW-1185">Reference proteome</keyword>
<comment type="caution">
    <text evidence="5">The sequence shown here is derived from an EMBL/GenBank/DDBJ whole genome shotgun (WGS) entry which is preliminary data.</text>
</comment>
<dbReference type="EMBL" id="SNYM01000001">
    <property type="protein sequence ID" value="TDQ51136.1"/>
    <property type="molecule type" value="Genomic_DNA"/>
</dbReference>
<dbReference type="RefSeq" id="WP_133586990.1">
    <property type="nucleotide sequence ID" value="NZ_CP037953.1"/>
</dbReference>
<evidence type="ECO:0000313" key="6">
    <source>
        <dbReference type="Proteomes" id="UP000295375"/>
    </source>
</evidence>
<dbReference type="GO" id="GO:0003841">
    <property type="term" value="F:1-acylglycerol-3-phosphate O-acyltransferase activity"/>
    <property type="evidence" value="ECO:0007669"/>
    <property type="project" value="TreeGrafter"/>
</dbReference>
<keyword evidence="2 5" id="KW-0808">Transferase</keyword>
<dbReference type="InterPro" id="IPR002123">
    <property type="entry name" value="Plipid/glycerol_acylTrfase"/>
</dbReference>
<evidence type="ECO:0000256" key="3">
    <source>
        <dbReference type="ARBA" id="ARBA00023315"/>
    </source>
</evidence>
<sequence length="225" mass="25498">MALLLAAALFTAWLAFGLHRNEVNWGSWWTNAIDGWVRWFARWYHRLDGDRIELPEQGGILLAANHLSGLDPFLLISMCNRPLRFLIAEEEYNRFGLRWLFRAAGCIPVDRGGRTDAAFRSAVRALRNGEVIALFPHGRIYLDDQPESRVKPGVLRLAQLSRCPIVPVRLQGVKGVGTVVSSVFLRSHANVKVMPTIDAEITEHHDMRQQLGELLLGRRLEISLE</sequence>
<dbReference type="Pfam" id="PF01553">
    <property type="entry name" value="Acyltransferase"/>
    <property type="match status" value="1"/>
</dbReference>
<comment type="pathway">
    <text evidence="1">Lipid metabolism.</text>
</comment>
<proteinExistence type="predicted"/>
<evidence type="ECO:0000313" key="5">
    <source>
        <dbReference type="EMBL" id="TDQ51136.1"/>
    </source>
</evidence>
<accession>A0A4R6UXV8</accession>
<evidence type="ECO:0000259" key="4">
    <source>
        <dbReference type="SMART" id="SM00563"/>
    </source>
</evidence>
<gene>
    <name evidence="5" type="ORF">EV696_101106</name>
</gene>
<evidence type="ECO:0000256" key="2">
    <source>
        <dbReference type="ARBA" id="ARBA00022679"/>
    </source>
</evidence>
<dbReference type="GO" id="GO:0006654">
    <property type="term" value="P:phosphatidic acid biosynthetic process"/>
    <property type="evidence" value="ECO:0007669"/>
    <property type="project" value="TreeGrafter"/>
</dbReference>
<keyword evidence="3 5" id="KW-0012">Acyltransferase</keyword>
<dbReference type="OrthoDB" id="9803968at2"/>
<dbReference type="SMART" id="SM00563">
    <property type="entry name" value="PlsC"/>
    <property type="match status" value="1"/>
</dbReference>